<reference evidence="4 5" key="1">
    <citation type="submission" date="2019-11" db="EMBL/GenBank/DDBJ databases">
        <title>Whole genome sequence of Haloferax sp. MBLA0076.</title>
        <authorList>
            <person name="Seo M.-J."/>
            <person name="Cho E.-S."/>
        </authorList>
    </citation>
    <scope>NUCLEOTIDE SEQUENCE [LARGE SCALE GENOMIC DNA]</scope>
    <source>
        <strain evidence="4 5">MBLA0076</strain>
    </source>
</reference>
<dbReference type="PROSITE" id="PS51202">
    <property type="entry name" value="RCK_C"/>
    <property type="match status" value="1"/>
</dbReference>
<dbReference type="RefSeq" id="WP_151163991.1">
    <property type="nucleotide sequence ID" value="NZ_WKJO01000001.1"/>
</dbReference>
<evidence type="ECO:0000256" key="1">
    <source>
        <dbReference type="SAM" id="MobiDB-lite"/>
    </source>
</evidence>
<feature type="compositionally biased region" description="Basic and acidic residues" evidence="1">
    <location>
        <begin position="433"/>
        <end position="445"/>
    </location>
</feature>
<evidence type="ECO:0000313" key="5">
    <source>
        <dbReference type="Proteomes" id="UP000439022"/>
    </source>
</evidence>
<proteinExistence type="predicted"/>
<evidence type="ECO:0000313" key="4">
    <source>
        <dbReference type="EMBL" id="MRX22275.1"/>
    </source>
</evidence>
<feature type="compositionally biased region" description="Basic and acidic residues" evidence="1">
    <location>
        <begin position="413"/>
        <end position="426"/>
    </location>
</feature>
<dbReference type="Proteomes" id="UP000439022">
    <property type="component" value="Unassembled WGS sequence"/>
</dbReference>
<feature type="transmembrane region" description="Helical" evidence="2">
    <location>
        <begin position="60"/>
        <end position="80"/>
    </location>
</feature>
<dbReference type="InterPro" id="IPR058603">
    <property type="entry name" value="DUF8167_2nd"/>
</dbReference>
<dbReference type="AlphaFoldDB" id="A0A6A8GGI5"/>
<dbReference type="Pfam" id="PF26501">
    <property type="entry name" value="DUF8167"/>
    <property type="match status" value="1"/>
</dbReference>
<dbReference type="Pfam" id="PF26503">
    <property type="entry name" value="DUF8167_3rd"/>
    <property type="match status" value="1"/>
</dbReference>
<dbReference type="Pfam" id="PF26502">
    <property type="entry name" value="DUF8167_2nd"/>
    <property type="match status" value="1"/>
</dbReference>
<accession>A0A6A8GGI5</accession>
<dbReference type="SUPFAM" id="SSF116726">
    <property type="entry name" value="TrkA C-terminal domain-like"/>
    <property type="match status" value="1"/>
</dbReference>
<sequence>MLAVDLGSAVVGQVSVPPASDPLVRNVLRVVGLVVGAFLASGVAALTYRWYTREAIPRALAVLFGTSVVALYLNTVGLFGDFVTGTDTAVFELERVLFNTSALAGGAVASPVGRIVGDRAATDVFAVAGAKELDTDVSRLVRTVGRVTTVTIPDEVGDIEGYDPVSESIKDQLSGKTLLFPRRLSEDELRERLVERVKDDHGVGHVDVEFEDGHVSYFALGSRAAGLGPTLAPGTVAVAIRADPGPGAGAGDPVQVWAVPDADDTDGTDGELPAPTNGEETRVESDGSGSVPTRVAFGELRGVADDVATIALDEEDADKLTGADEYRVVTLPADLRVDREFASLLRNADETMAVTTVTPDSALDGQRVSDVETTVVAIRPSNGPVDAIPARTRELSAGDTLYVVGRPELLRKVERRATTDDSRTDGGDDEDGHEGGDGDGSDRRPATGSGAQSS</sequence>
<dbReference type="GO" id="GO:0008324">
    <property type="term" value="F:monoatomic cation transmembrane transporter activity"/>
    <property type="evidence" value="ECO:0007669"/>
    <property type="project" value="InterPro"/>
</dbReference>
<gene>
    <name evidence="4" type="ORF">GJR96_09945</name>
</gene>
<keyword evidence="2" id="KW-0472">Membrane</keyword>
<organism evidence="4 5">
    <name type="scientific">Haloferax litoreum</name>
    <dbReference type="NCBI Taxonomy" id="2666140"/>
    <lineage>
        <taxon>Archaea</taxon>
        <taxon>Methanobacteriati</taxon>
        <taxon>Methanobacteriota</taxon>
        <taxon>Stenosarchaea group</taxon>
        <taxon>Halobacteria</taxon>
        <taxon>Halobacteriales</taxon>
        <taxon>Haloferacaceae</taxon>
        <taxon>Haloferax</taxon>
    </lineage>
</organism>
<comment type="caution">
    <text evidence="4">The sequence shown here is derived from an EMBL/GenBank/DDBJ whole genome shotgun (WGS) entry which is preliminary data.</text>
</comment>
<dbReference type="Gene3D" id="3.30.70.1450">
    <property type="entry name" value="Regulator of K+ conductance, C-terminal domain"/>
    <property type="match status" value="1"/>
</dbReference>
<dbReference type="InterPro" id="IPR058480">
    <property type="entry name" value="DUF8167_N"/>
</dbReference>
<protein>
    <submittedName>
        <fullName evidence="4">Potassium transporter TrkA</fullName>
    </submittedName>
</protein>
<feature type="domain" description="RCK C-terminal" evidence="3">
    <location>
        <begin position="339"/>
        <end position="419"/>
    </location>
</feature>
<feature type="transmembrane region" description="Helical" evidence="2">
    <location>
        <begin position="27"/>
        <end position="48"/>
    </location>
</feature>
<dbReference type="EMBL" id="WKJO01000001">
    <property type="protein sequence ID" value="MRX22275.1"/>
    <property type="molecule type" value="Genomic_DNA"/>
</dbReference>
<evidence type="ECO:0000259" key="3">
    <source>
        <dbReference type="PROSITE" id="PS51202"/>
    </source>
</evidence>
<keyword evidence="2" id="KW-1133">Transmembrane helix</keyword>
<feature type="region of interest" description="Disordered" evidence="1">
    <location>
        <begin position="260"/>
        <end position="291"/>
    </location>
</feature>
<keyword evidence="5" id="KW-1185">Reference proteome</keyword>
<dbReference type="InterPro" id="IPR036721">
    <property type="entry name" value="RCK_C_sf"/>
</dbReference>
<dbReference type="InterPro" id="IPR058604">
    <property type="entry name" value="DUF8167_3rd"/>
</dbReference>
<feature type="region of interest" description="Disordered" evidence="1">
    <location>
        <begin position="413"/>
        <end position="454"/>
    </location>
</feature>
<evidence type="ECO:0000256" key="2">
    <source>
        <dbReference type="SAM" id="Phobius"/>
    </source>
</evidence>
<dbReference type="InterPro" id="IPR006037">
    <property type="entry name" value="RCK_C"/>
</dbReference>
<keyword evidence="2" id="KW-0812">Transmembrane</keyword>
<dbReference type="GO" id="GO:0006813">
    <property type="term" value="P:potassium ion transport"/>
    <property type="evidence" value="ECO:0007669"/>
    <property type="project" value="InterPro"/>
</dbReference>
<name>A0A6A8GGI5_9EURY</name>